<dbReference type="GO" id="GO:0016747">
    <property type="term" value="F:acyltransferase activity, transferring groups other than amino-acyl groups"/>
    <property type="evidence" value="ECO:0007669"/>
    <property type="project" value="TreeGrafter"/>
</dbReference>
<dbReference type="PANTHER" id="PTHR31642">
    <property type="entry name" value="TRICHOTHECENE 3-O-ACETYLTRANSFERASE"/>
    <property type="match status" value="1"/>
</dbReference>
<reference evidence="2 3" key="1">
    <citation type="submission" date="2019-01" db="EMBL/GenBank/DDBJ databases">
        <title>Sequencing of cultivated peanut Arachis hypogaea provides insights into genome evolution and oil improvement.</title>
        <authorList>
            <person name="Chen X."/>
        </authorList>
    </citation>
    <scope>NUCLEOTIDE SEQUENCE [LARGE SCALE GENOMIC DNA]</scope>
    <source>
        <strain evidence="3">cv. Fuhuasheng</strain>
        <tissue evidence="2">Leaves</tissue>
    </source>
</reference>
<name>A0A444YES6_ARAHY</name>
<sequence length="908" mass="100952">MGGNNGREELALRVSVTKEEVVAAVLPIQDHRLPFSNLDLLLPPVDVGVFFCYNTTPLSFGSMVESLKNALAQVLVSYYVFAGEVVQNSMGEPEILCNNRGVDFVEAEADVHLHHLNLYNPDESIEGKLVPKKKHGVLAVQVTSLKCGGIIVACTFDHRIADAHSANMFLVSWAEIARPMKPTTAAQPCFRHSLLIPRRPLCIHPSLDAMYVSLPPPSQLEPNHFNSLISRIYYTTADQLSHMQSLASSSDPIKNRTKLESFTAFLWKMVAMATSSSSSEKRLVAKMGVVVDGRKRLKEATMDDYFGNVLSIPFGGKAVEELVEKPLSWVAEEVHKFLETALTEEHFLGLIDWVEEHRPSPALARIYCGNTIDVGPAVVVSCGQRFPESKVDFGWGKPVFGSYHFHWGGDAGYVMPMPSPKKNGDWVVYMHLLKPHIHFIESMANHEEVLKVKIRKEEVVVAAMLPMQDHWLPLSNLDLLLPPLDVGVFFCYDNTTMSFGSMVGSLKNALSEALVSYYVFAGEVVQNSMGEPEILCNNRGVDFIEAEADVDLHNLNLYNPDESIEGKFVPNKKHGVLAVQATSLKCGGLIVACSFDHRIADAYSANMFLVSWAQLSQPTKPTILTHQPCFRRSLLSPQRPPSIHPSIDRMYVPYTDLPPPSKPEPNTKPDLGPVISRLYYITVEQLNHIQTLATSNSAKPTKLESMSAFLWKLVASAAISSETGCNKRVSVAKMGVIVDGRRRLSNGKKMKEAMMSSYFGNVLSIPFDGKPINELVEKPLSVVAEEVREIVKAAATEEHFLGLVDWVEALRPIPALTRIYCETGEGPCFVVSSGQRFFESKVDFGWGEPVFASYHFAWGGDCGYVMPMPSPKGNGDWVLYMHLHNKLLQFIESHFSHVFQPLSWDYLN</sequence>
<protein>
    <recommendedName>
        <fullName evidence="4">Shikimate O-hydroxycinnamoyltransferase</fullName>
    </recommendedName>
</protein>
<proteinExistence type="inferred from homology"/>
<gene>
    <name evidence="2" type="ORF">Ahy_B07g088523</name>
</gene>
<evidence type="ECO:0000313" key="3">
    <source>
        <dbReference type="Proteomes" id="UP000289738"/>
    </source>
</evidence>
<evidence type="ECO:0000313" key="2">
    <source>
        <dbReference type="EMBL" id="RYR00401.1"/>
    </source>
</evidence>
<comment type="caution">
    <text evidence="2">The sequence shown here is derived from an EMBL/GenBank/DDBJ whole genome shotgun (WGS) entry which is preliminary data.</text>
</comment>
<comment type="similarity">
    <text evidence="1">Belongs to the plant acyltransferase family.</text>
</comment>
<dbReference type="PANTHER" id="PTHR31642:SF332">
    <property type="entry name" value="HXXXD-TYPE ACYL-TRANSFERASE FAMILY PROTEIN"/>
    <property type="match status" value="1"/>
</dbReference>
<dbReference type="Proteomes" id="UP000289738">
    <property type="component" value="Chromosome B07"/>
</dbReference>
<evidence type="ECO:0000256" key="1">
    <source>
        <dbReference type="ARBA" id="ARBA00009861"/>
    </source>
</evidence>
<dbReference type="STRING" id="3818.A0A444YES6"/>
<accession>A0A444YES6</accession>
<dbReference type="AlphaFoldDB" id="A0A444YES6"/>
<evidence type="ECO:0008006" key="4">
    <source>
        <dbReference type="Google" id="ProtNLM"/>
    </source>
</evidence>
<dbReference type="InterPro" id="IPR023213">
    <property type="entry name" value="CAT-like_dom_sf"/>
</dbReference>
<dbReference type="InterPro" id="IPR050317">
    <property type="entry name" value="Plant_Fungal_Acyltransferase"/>
</dbReference>
<dbReference type="Gene3D" id="3.30.559.10">
    <property type="entry name" value="Chloramphenicol acetyltransferase-like domain"/>
    <property type="match status" value="4"/>
</dbReference>
<organism evidence="2 3">
    <name type="scientific">Arachis hypogaea</name>
    <name type="common">Peanut</name>
    <dbReference type="NCBI Taxonomy" id="3818"/>
    <lineage>
        <taxon>Eukaryota</taxon>
        <taxon>Viridiplantae</taxon>
        <taxon>Streptophyta</taxon>
        <taxon>Embryophyta</taxon>
        <taxon>Tracheophyta</taxon>
        <taxon>Spermatophyta</taxon>
        <taxon>Magnoliopsida</taxon>
        <taxon>eudicotyledons</taxon>
        <taxon>Gunneridae</taxon>
        <taxon>Pentapetalae</taxon>
        <taxon>rosids</taxon>
        <taxon>fabids</taxon>
        <taxon>Fabales</taxon>
        <taxon>Fabaceae</taxon>
        <taxon>Papilionoideae</taxon>
        <taxon>50 kb inversion clade</taxon>
        <taxon>dalbergioids sensu lato</taxon>
        <taxon>Dalbergieae</taxon>
        <taxon>Pterocarpus clade</taxon>
        <taxon>Arachis</taxon>
    </lineage>
</organism>
<dbReference type="Pfam" id="PF02458">
    <property type="entry name" value="Transferase"/>
    <property type="match status" value="2"/>
</dbReference>
<dbReference type="EMBL" id="SDMP01000017">
    <property type="protein sequence ID" value="RYR00401.1"/>
    <property type="molecule type" value="Genomic_DNA"/>
</dbReference>
<keyword evidence="3" id="KW-1185">Reference proteome</keyword>